<dbReference type="Proteomes" id="UP000288216">
    <property type="component" value="Unassembled WGS sequence"/>
</dbReference>
<dbReference type="EMBL" id="BFAA01001033">
    <property type="protein sequence ID" value="GCB74600.1"/>
    <property type="molecule type" value="Genomic_DNA"/>
</dbReference>
<protein>
    <submittedName>
        <fullName evidence="1">Uncharacterized protein</fullName>
    </submittedName>
</protein>
<reference evidence="1 2" key="1">
    <citation type="journal article" date="2018" name="Nat. Ecol. Evol.">
        <title>Shark genomes provide insights into elasmobranch evolution and the origin of vertebrates.</title>
        <authorList>
            <person name="Hara Y"/>
            <person name="Yamaguchi K"/>
            <person name="Onimaru K"/>
            <person name="Kadota M"/>
            <person name="Koyanagi M"/>
            <person name="Keeley SD"/>
            <person name="Tatsumi K"/>
            <person name="Tanaka K"/>
            <person name="Motone F"/>
            <person name="Kageyama Y"/>
            <person name="Nozu R"/>
            <person name="Adachi N"/>
            <person name="Nishimura O"/>
            <person name="Nakagawa R"/>
            <person name="Tanegashima C"/>
            <person name="Kiyatake I"/>
            <person name="Matsumoto R"/>
            <person name="Murakumo K"/>
            <person name="Nishida K"/>
            <person name="Terakita A"/>
            <person name="Kuratani S"/>
            <person name="Sato K"/>
            <person name="Hyodo S Kuraku.S."/>
        </authorList>
    </citation>
    <scope>NUCLEOTIDE SEQUENCE [LARGE SCALE GENOMIC DNA]</scope>
</reference>
<feature type="non-terminal residue" evidence="1">
    <location>
        <position position="226"/>
    </location>
</feature>
<evidence type="ECO:0000313" key="1">
    <source>
        <dbReference type="EMBL" id="GCB74600.1"/>
    </source>
</evidence>
<dbReference type="OMA" id="RMDESHK"/>
<sequence>MGQTVIPYVRGPEDRHFFTSFQEQDNAAFARWSPDSSAPDDLYPLAPHRHEVQLLDISSGFKSAGHSAESCTKRIPNLAFYREPGGECRARTAIPIDIQQQSQSSRWNSRSVSSAAIRARVGGWTSPVRVTPPPHSVPDSLKTHNFNFNVDPSVQTSYDATPESARDATARKYMFTTTTQRSYEDVNWDCKLGPKIKSDTIQDKIADPMSRHATLKRYDPSPHMWQ</sequence>
<evidence type="ECO:0000313" key="2">
    <source>
        <dbReference type="Proteomes" id="UP000288216"/>
    </source>
</evidence>
<dbReference type="AlphaFoldDB" id="A0A401PN71"/>
<proteinExistence type="predicted"/>
<keyword evidence="2" id="KW-1185">Reference proteome</keyword>
<dbReference type="InterPro" id="IPR027867">
    <property type="entry name" value="SPATA48"/>
</dbReference>
<accession>A0A401PN71</accession>
<dbReference type="OrthoDB" id="5983862at2759"/>
<comment type="caution">
    <text evidence="1">The sequence shown here is derived from an EMBL/GenBank/DDBJ whole genome shotgun (WGS) entry which is preliminary data.</text>
</comment>
<organism evidence="1 2">
    <name type="scientific">Scyliorhinus torazame</name>
    <name type="common">Cloudy catshark</name>
    <name type="synonym">Catulus torazame</name>
    <dbReference type="NCBI Taxonomy" id="75743"/>
    <lineage>
        <taxon>Eukaryota</taxon>
        <taxon>Metazoa</taxon>
        <taxon>Chordata</taxon>
        <taxon>Craniata</taxon>
        <taxon>Vertebrata</taxon>
        <taxon>Chondrichthyes</taxon>
        <taxon>Elasmobranchii</taxon>
        <taxon>Galeomorphii</taxon>
        <taxon>Galeoidea</taxon>
        <taxon>Carcharhiniformes</taxon>
        <taxon>Scyliorhinidae</taxon>
        <taxon>Scyliorhinus</taxon>
    </lineage>
</organism>
<name>A0A401PN71_SCYTO</name>
<dbReference type="PANTHER" id="PTHR34759:SF1">
    <property type="entry name" value="SPERMATOGENESIS-ASSOCIATED PROTEIN 48"/>
    <property type="match status" value="1"/>
</dbReference>
<dbReference type="PANTHER" id="PTHR34759">
    <property type="entry name" value="SPERMATOGENESIS-ASSOCIATED PROTEIN 48"/>
    <property type="match status" value="1"/>
</dbReference>
<gene>
    <name evidence="1" type="ORF">scyTo_0003691</name>
</gene>